<organism evidence="2 3">
    <name type="scientific">Sphingobium baderi</name>
    <dbReference type="NCBI Taxonomy" id="1332080"/>
    <lineage>
        <taxon>Bacteria</taxon>
        <taxon>Pseudomonadati</taxon>
        <taxon>Pseudomonadota</taxon>
        <taxon>Alphaproteobacteria</taxon>
        <taxon>Sphingomonadales</taxon>
        <taxon>Sphingomonadaceae</taxon>
        <taxon>Sphingobium</taxon>
    </lineage>
</organism>
<feature type="domain" description="SnoaL-like" evidence="1">
    <location>
        <begin position="76"/>
        <end position="182"/>
    </location>
</feature>
<accession>A0A0S3EV71</accession>
<dbReference type="Proteomes" id="UP000056968">
    <property type="component" value="Chromosome"/>
</dbReference>
<proteinExistence type="predicted"/>
<sequence length="211" mass="24456">MMPLYIHCAVTGDYDVPSSRKGRAERLTSCITNFIMQYTDKCRKTCNREWRRSGKPTDVENGRKEARMTIAHEVHVKAFLDGFHEGRPDFKKLLDTYFSDDAFYQPLVPMRVPSRGREAIRAELERQYEFYSDCDCIIHAMGSSDSHVFTERTDTVTLNHDNRRIETRLNAVFDIDANGKICGWREYYDSGDLIKKLGVTMDQFEQIMAAA</sequence>
<name>A0A0S3EV71_9SPHN</name>
<evidence type="ECO:0000313" key="2">
    <source>
        <dbReference type="EMBL" id="ALR19328.1"/>
    </source>
</evidence>
<dbReference type="STRING" id="1332080.ATN00_02415"/>
<evidence type="ECO:0000313" key="3">
    <source>
        <dbReference type="Proteomes" id="UP000056968"/>
    </source>
</evidence>
<dbReference type="InterPro" id="IPR032710">
    <property type="entry name" value="NTF2-like_dom_sf"/>
</dbReference>
<gene>
    <name evidence="2" type="ORF">ATN00_02415</name>
</gene>
<dbReference type="AlphaFoldDB" id="A0A0S3EV71"/>
<dbReference type="OrthoDB" id="9781757at2"/>
<reference evidence="2 3" key="1">
    <citation type="submission" date="2015-11" db="EMBL/GenBank/DDBJ databases">
        <title>A Two-component Flavoprotein Monooxygenase System MeaXY Responsible for para-Hydroxylation of 2-Methyl-6-ethylaniline and 2,6-Diethylaniline in Sphingobium baderi DE-13.</title>
        <authorList>
            <person name="Cheng M."/>
            <person name="Meng Q."/>
            <person name="Yang Y."/>
            <person name="Chu C."/>
            <person name="Yan X."/>
            <person name="He J."/>
            <person name="Li S."/>
        </authorList>
    </citation>
    <scope>NUCLEOTIDE SEQUENCE [LARGE SCALE GENOMIC DNA]</scope>
    <source>
        <strain evidence="2 3">DE-13</strain>
    </source>
</reference>
<dbReference type="SUPFAM" id="SSF54427">
    <property type="entry name" value="NTF2-like"/>
    <property type="match status" value="1"/>
</dbReference>
<dbReference type="KEGG" id="sbd:ATN00_02415"/>
<keyword evidence="3" id="KW-1185">Reference proteome</keyword>
<dbReference type="EMBL" id="CP013264">
    <property type="protein sequence ID" value="ALR19328.1"/>
    <property type="molecule type" value="Genomic_DNA"/>
</dbReference>
<dbReference type="InterPro" id="IPR037401">
    <property type="entry name" value="SnoaL-like"/>
</dbReference>
<dbReference type="Pfam" id="PF12680">
    <property type="entry name" value="SnoaL_2"/>
    <property type="match status" value="1"/>
</dbReference>
<protein>
    <recommendedName>
        <fullName evidence="1">SnoaL-like domain-containing protein</fullName>
    </recommendedName>
</protein>
<evidence type="ECO:0000259" key="1">
    <source>
        <dbReference type="Pfam" id="PF12680"/>
    </source>
</evidence>
<dbReference type="Gene3D" id="3.10.450.50">
    <property type="match status" value="1"/>
</dbReference>